<protein>
    <submittedName>
        <fullName evidence="8">Dihydroorotate dehydrogenase-like protein</fullName>
    </submittedName>
</protein>
<keyword evidence="4" id="KW-0288">FMN</keyword>
<dbReference type="Proteomes" id="UP000824246">
    <property type="component" value="Unassembled WGS sequence"/>
</dbReference>
<dbReference type="GO" id="GO:0005737">
    <property type="term" value="C:cytoplasm"/>
    <property type="evidence" value="ECO:0007669"/>
    <property type="project" value="InterPro"/>
</dbReference>
<evidence type="ECO:0000313" key="9">
    <source>
        <dbReference type="Proteomes" id="UP000824246"/>
    </source>
</evidence>
<dbReference type="EMBL" id="DXFB01000054">
    <property type="protein sequence ID" value="HIX45006.1"/>
    <property type="molecule type" value="Genomic_DNA"/>
</dbReference>
<organism evidence="8 9">
    <name type="scientific">Candidatus Barnesiella excrementipullorum</name>
    <dbReference type="NCBI Taxonomy" id="2838479"/>
    <lineage>
        <taxon>Bacteria</taxon>
        <taxon>Pseudomonadati</taxon>
        <taxon>Bacteroidota</taxon>
        <taxon>Bacteroidia</taxon>
        <taxon>Bacteroidales</taxon>
        <taxon>Barnesiellaceae</taxon>
        <taxon>Barnesiella</taxon>
    </lineage>
</organism>
<evidence type="ECO:0000256" key="3">
    <source>
        <dbReference type="ARBA" id="ARBA00022630"/>
    </source>
</evidence>
<evidence type="ECO:0000256" key="4">
    <source>
        <dbReference type="ARBA" id="ARBA00022643"/>
    </source>
</evidence>
<dbReference type="AlphaFoldDB" id="A0A9D1VQC2"/>
<dbReference type="PIRSF" id="PIRSF000164">
    <property type="entry name" value="DHO_oxidase"/>
    <property type="match status" value="1"/>
</dbReference>
<dbReference type="PANTHER" id="PTHR48109">
    <property type="entry name" value="DIHYDROOROTATE DEHYDROGENASE (QUINONE), MITOCHONDRIAL-RELATED"/>
    <property type="match status" value="1"/>
</dbReference>
<evidence type="ECO:0000259" key="7">
    <source>
        <dbReference type="Pfam" id="PF01180"/>
    </source>
</evidence>
<keyword evidence="6" id="KW-0560">Oxidoreductase</keyword>
<reference evidence="8" key="2">
    <citation type="submission" date="2021-04" db="EMBL/GenBank/DDBJ databases">
        <authorList>
            <person name="Gilroy R."/>
        </authorList>
    </citation>
    <scope>NUCLEOTIDE SEQUENCE</scope>
    <source>
        <strain evidence="8">ChiHjej12B11-16260</strain>
    </source>
</reference>
<dbReference type="GO" id="GO:0004152">
    <property type="term" value="F:dihydroorotate dehydrogenase activity"/>
    <property type="evidence" value="ECO:0007669"/>
    <property type="project" value="InterPro"/>
</dbReference>
<reference evidence="8" key="1">
    <citation type="journal article" date="2021" name="PeerJ">
        <title>Extensive microbial diversity within the chicken gut microbiome revealed by metagenomics and culture.</title>
        <authorList>
            <person name="Gilroy R."/>
            <person name="Ravi A."/>
            <person name="Getino M."/>
            <person name="Pursley I."/>
            <person name="Horton D.L."/>
            <person name="Alikhan N.F."/>
            <person name="Baker D."/>
            <person name="Gharbi K."/>
            <person name="Hall N."/>
            <person name="Watson M."/>
            <person name="Adriaenssens E.M."/>
            <person name="Foster-Nyarko E."/>
            <person name="Jarju S."/>
            <person name="Secka A."/>
            <person name="Antonio M."/>
            <person name="Oren A."/>
            <person name="Chaudhuri R.R."/>
            <person name="La Ragione R."/>
            <person name="Hildebrand F."/>
            <person name="Pallen M.J."/>
        </authorList>
    </citation>
    <scope>NUCLEOTIDE SEQUENCE</scope>
    <source>
        <strain evidence="8">ChiHjej12B11-16260</strain>
    </source>
</reference>
<keyword evidence="3" id="KW-0285">Flavoprotein</keyword>
<evidence type="ECO:0000313" key="8">
    <source>
        <dbReference type="EMBL" id="HIX45006.1"/>
    </source>
</evidence>
<comment type="caution">
    <text evidence="8">The sequence shown here is derived from an EMBL/GenBank/DDBJ whole genome shotgun (WGS) entry which is preliminary data.</text>
</comment>
<comment type="pathway">
    <text evidence="2">Pyrimidine metabolism; UMP biosynthesis via de novo pathway.</text>
</comment>
<gene>
    <name evidence="8" type="ORF">H9982_02170</name>
</gene>
<evidence type="ECO:0000256" key="1">
    <source>
        <dbReference type="ARBA" id="ARBA00001917"/>
    </source>
</evidence>
<dbReference type="NCBIfam" id="NF005741">
    <property type="entry name" value="PRK07565.1"/>
    <property type="match status" value="1"/>
</dbReference>
<evidence type="ECO:0000256" key="5">
    <source>
        <dbReference type="ARBA" id="ARBA00022975"/>
    </source>
</evidence>
<name>A0A9D1VQC2_9BACT</name>
<keyword evidence="5" id="KW-0665">Pyrimidine biosynthesis</keyword>
<proteinExistence type="predicted"/>
<accession>A0A9D1VQC2</accession>
<sequence length="325" mass="35602">MEILKTSFAGLSLRNPLIVSSCGLTNNADNNARLAQAGAAAIVLKSVFEEQIIRESQHFAQAGAHTEEADYMQEYLQAGVLNEYITLIKESKQRCNIPIIASINCNTPGKWEYFAKAIEEAGADALELNVMSISTDIEAPYGDFEQRHIEILKAARKETRLPLIIKLGNNLSNPIRLINMLYANGAAAVVLFNRFYHPDIDIDKMEYTAGHIFSEPADLSNALRWTGIASAAVRDASIAVSGGVQNGKDIVKAILAGAAAVEVCSAIYRHGDEWIATALDEIEAWMRRNNFDSVASFAGKLNAKDPAHADSLERTQFLKYFGSHL</sequence>
<comment type="cofactor">
    <cofactor evidence="1">
        <name>FMN</name>
        <dbReference type="ChEBI" id="CHEBI:58210"/>
    </cofactor>
</comment>
<evidence type="ECO:0000256" key="6">
    <source>
        <dbReference type="ARBA" id="ARBA00023002"/>
    </source>
</evidence>
<dbReference type="GO" id="GO:0006222">
    <property type="term" value="P:UMP biosynthetic process"/>
    <property type="evidence" value="ECO:0007669"/>
    <property type="project" value="InterPro"/>
</dbReference>
<dbReference type="Pfam" id="PF01180">
    <property type="entry name" value="DHO_dh"/>
    <property type="match status" value="1"/>
</dbReference>
<dbReference type="SUPFAM" id="SSF51395">
    <property type="entry name" value="FMN-linked oxidoreductases"/>
    <property type="match status" value="1"/>
</dbReference>
<evidence type="ECO:0000256" key="2">
    <source>
        <dbReference type="ARBA" id="ARBA00004725"/>
    </source>
</evidence>
<feature type="domain" description="Dihydroorotate dehydrogenase catalytic" evidence="7">
    <location>
        <begin position="4"/>
        <end position="286"/>
    </location>
</feature>
<dbReference type="PANTHER" id="PTHR48109:SF3">
    <property type="entry name" value="SLL0744 PROTEIN"/>
    <property type="match status" value="1"/>
</dbReference>
<dbReference type="Gene3D" id="3.20.20.70">
    <property type="entry name" value="Aldolase class I"/>
    <property type="match status" value="1"/>
</dbReference>
<dbReference type="InterPro" id="IPR013785">
    <property type="entry name" value="Aldolase_TIM"/>
</dbReference>
<dbReference type="InterPro" id="IPR012135">
    <property type="entry name" value="Dihydroorotate_DH_1_2"/>
</dbReference>
<dbReference type="GO" id="GO:0006207">
    <property type="term" value="P:'de novo' pyrimidine nucleobase biosynthetic process"/>
    <property type="evidence" value="ECO:0007669"/>
    <property type="project" value="TreeGrafter"/>
</dbReference>
<dbReference type="InterPro" id="IPR050074">
    <property type="entry name" value="DHO_dehydrogenase"/>
</dbReference>
<dbReference type="InterPro" id="IPR005720">
    <property type="entry name" value="Dihydroorotate_DH_cat"/>
</dbReference>